<accession>A0A7C4MNS7</accession>
<sequence length="81" mass="9598">METGHLFDYGDSQAVLLPKGIRLPGHRVRIRKAGKRIILEPAESIWDAWQEALFEFPDDFMQDGRHQPEMQHRQFLSCRHR</sequence>
<dbReference type="PANTHER" id="PTHR37550">
    <property type="entry name" value="ANTITOXIN VAPB1"/>
    <property type="match status" value="1"/>
</dbReference>
<dbReference type="InterPro" id="IPR047976">
    <property type="entry name" value="Anti_VapB2-like"/>
</dbReference>
<dbReference type="EMBL" id="DSUH01000021">
    <property type="protein sequence ID" value="HGU31405.1"/>
    <property type="molecule type" value="Genomic_DNA"/>
</dbReference>
<gene>
    <name evidence="1" type="ORF">ENS29_00945</name>
</gene>
<dbReference type="AlphaFoldDB" id="A0A7C4MNS7"/>
<comment type="caution">
    <text evidence="1">The sequence shown here is derived from an EMBL/GenBank/DDBJ whole genome shotgun (WGS) entry which is preliminary data.</text>
</comment>
<proteinExistence type="predicted"/>
<dbReference type="NCBIfam" id="NF040493">
    <property type="entry name" value="TA_anti_VapB"/>
    <property type="match status" value="1"/>
</dbReference>
<dbReference type="PANTHER" id="PTHR37550:SF3">
    <property type="entry name" value="ANTITOXIN VAPB1"/>
    <property type="match status" value="1"/>
</dbReference>
<dbReference type="SUPFAM" id="SSF89447">
    <property type="entry name" value="AbrB/MazE/MraZ-like"/>
    <property type="match status" value="1"/>
</dbReference>
<name>A0A7C4MNS7_9BACT</name>
<evidence type="ECO:0000313" key="1">
    <source>
        <dbReference type="EMBL" id="HGU31405.1"/>
    </source>
</evidence>
<dbReference type="Gene3D" id="2.10.260.10">
    <property type="match status" value="1"/>
</dbReference>
<dbReference type="GO" id="GO:0003677">
    <property type="term" value="F:DNA binding"/>
    <property type="evidence" value="ECO:0007669"/>
    <property type="project" value="UniProtKB-KW"/>
</dbReference>
<protein>
    <submittedName>
        <fullName evidence="1">AbrB/MazE/SpoVT family DNA-binding domain-containing protein</fullName>
    </submittedName>
</protein>
<organism evidence="1">
    <name type="scientific">Desulfatirhabdium butyrativorans</name>
    <dbReference type="NCBI Taxonomy" id="340467"/>
    <lineage>
        <taxon>Bacteria</taxon>
        <taxon>Pseudomonadati</taxon>
        <taxon>Thermodesulfobacteriota</taxon>
        <taxon>Desulfobacteria</taxon>
        <taxon>Desulfobacterales</taxon>
        <taxon>Desulfatirhabdiaceae</taxon>
        <taxon>Desulfatirhabdium</taxon>
    </lineage>
</organism>
<reference evidence="1" key="1">
    <citation type="journal article" date="2020" name="mSystems">
        <title>Genome- and Community-Level Interaction Insights into Carbon Utilization and Element Cycling Functions of Hydrothermarchaeota in Hydrothermal Sediment.</title>
        <authorList>
            <person name="Zhou Z."/>
            <person name="Liu Y."/>
            <person name="Xu W."/>
            <person name="Pan J."/>
            <person name="Luo Z.H."/>
            <person name="Li M."/>
        </authorList>
    </citation>
    <scope>NUCLEOTIDE SEQUENCE [LARGE SCALE GENOMIC DNA]</scope>
    <source>
        <strain evidence="1">SpSt-477</strain>
    </source>
</reference>
<dbReference type="InterPro" id="IPR037914">
    <property type="entry name" value="SpoVT-AbrB_sf"/>
</dbReference>
<keyword evidence="1" id="KW-0238">DNA-binding</keyword>
<dbReference type="InterPro" id="IPR051734">
    <property type="entry name" value="VapB_TA_antitoxins"/>
</dbReference>